<evidence type="ECO:0000313" key="3">
    <source>
        <dbReference type="Proteomes" id="UP000248857"/>
    </source>
</evidence>
<gene>
    <name evidence="2" type="ORF">C1752_01046</name>
</gene>
<dbReference type="RefSeq" id="WP_110984987.1">
    <property type="nucleotide sequence ID" value="NZ_CAWNWM010000002.1"/>
</dbReference>
<protein>
    <submittedName>
        <fullName evidence="2">Uncharacterized protein</fullName>
    </submittedName>
</protein>
<sequence length="390" mass="43965">MRLTRRINDWLETHWVTPAYAGWVLLGLTLFFLLAASNTLAGWLYVLSGLGLALLAIATLLPPRTLQGITIERQTLYPVNAGNTLRLGLTFHNTTTSEKSLLQVQDQIPSELGTFLDTADSKERLGLERAATIATIPALGTQTWSYGVETRHRGIYHWQSIHLRTAAPLGLFWCRRQRLVKAKAIVYPIVLNLTQCPLIDQVGQEQSQQTHHLQMSHEGVTRSLRPYRWGDPMRLVHWRSSARHNELRIRELEVSTGGQGLIIGLDSAADWHPDDFEQAVIAAASLYTYAERQMPIQLWTAGTGLCQGTQRVLEILAQVQPQEEHQHPLPNVPIIWLSQHADRLSQLPLRSRVISWSRSETTALQRPLSDCVIQANQPLQPQLESPLSQK</sequence>
<dbReference type="OrthoDB" id="9778037at2"/>
<feature type="transmembrane region" description="Helical" evidence="1">
    <location>
        <begin position="20"/>
        <end position="37"/>
    </location>
</feature>
<dbReference type="AlphaFoldDB" id="A0A2W1JWM4"/>
<reference evidence="2 3" key="1">
    <citation type="journal article" date="2018" name="Sci. Rep.">
        <title>A novel species of the marine cyanobacterium Acaryochloris with a unique pigment content and lifestyle.</title>
        <authorList>
            <person name="Partensky F."/>
            <person name="Six C."/>
            <person name="Ratin M."/>
            <person name="Garczarek L."/>
            <person name="Vaulot D."/>
            <person name="Probert I."/>
            <person name="Calteau A."/>
            <person name="Gourvil P."/>
            <person name="Marie D."/>
            <person name="Grebert T."/>
            <person name="Bouchier C."/>
            <person name="Le Panse S."/>
            <person name="Gachenot M."/>
            <person name="Rodriguez F."/>
            <person name="Garrido J.L."/>
        </authorList>
    </citation>
    <scope>NUCLEOTIDE SEQUENCE [LARGE SCALE GENOMIC DNA]</scope>
    <source>
        <strain evidence="2 3">RCC1774</strain>
    </source>
</reference>
<accession>A0A2W1JWM4</accession>
<evidence type="ECO:0000313" key="2">
    <source>
        <dbReference type="EMBL" id="PZD74592.1"/>
    </source>
</evidence>
<comment type="caution">
    <text evidence="2">The sequence shown here is derived from an EMBL/GenBank/DDBJ whole genome shotgun (WGS) entry which is preliminary data.</text>
</comment>
<dbReference type="Proteomes" id="UP000248857">
    <property type="component" value="Unassembled WGS sequence"/>
</dbReference>
<keyword evidence="3" id="KW-1185">Reference proteome</keyword>
<feature type="transmembrane region" description="Helical" evidence="1">
    <location>
        <begin position="43"/>
        <end position="61"/>
    </location>
</feature>
<name>A0A2W1JWM4_9CYAN</name>
<keyword evidence="1" id="KW-0472">Membrane</keyword>
<dbReference type="EMBL" id="PQWO01000002">
    <property type="protein sequence ID" value="PZD74592.1"/>
    <property type="molecule type" value="Genomic_DNA"/>
</dbReference>
<dbReference type="PANTHER" id="PTHR34351">
    <property type="entry name" value="SLR1927 PROTEIN-RELATED"/>
    <property type="match status" value="1"/>
</dbReference>
<proteinExistence type="predicted"/>
<keyword evidence="1" id="KW-0812">Transmembrane</keyword>
<evidence type="ECO:0000256" key="1">
    <source>
        <dbReference type="SAM" id="Phobius"/>
    </source>
</evidence>
<keyword evidence="1" id="KW-1133">Transmembrane helix</keyword>
<organism evidence="2 3">
    <name type="scientific">Acaryochloris thomasi RCC1774</name>
    <dbReference type="NCBI Taxonomy" id="1764569"/>
    <lineage>
        <taxon>Bacteria</taxon>
        <taxon>Bacillati</taxon>
        <taxon>Cyanobacteriota</taxon>
        <taxon>Cyanophyceae</taxon>
        <taxon>Acaryochloridales</taxon>
        <taxon>Acaryochloridaceae</taxon>
        <taxon>Acaryochloris</taxon>
        <taxon>Acaryochloris thomasi</taxon>
    </lineage>
</organism>
<dbReference type="PANTHER" id="PTHR34351:SF1">
    <property type="entry name" value="SLR1927 PROTEIN"/>
    <property type="match status" value="1"/>
</dbReference>